<dbReference type="Pfam" id="PF07715">
    <property type="entry name" value="Plug"/>
    <property type="match status" value="1"/>
</dbReference>
<dbReference type="InterPro" id="IPR008969">
    <property type="entry name" value="CarboxyPept-like_regulatory"/>
</dbReference>
<organism evidence="11 12">
    <name type="scientific">Chitinophaga pollutisoli</name>
    <dbReference type="NCBI Taxonomy" id="3133966"/>
    <lineage>
        <taxon>Bacteria</taxon>
        <taxon>Pseudomonadati</taxon>
        <taxon>Bacteroidota</taxon>
        <taxon>Chitinophagia</taxon>
        <taxon>Chitinophagales</taxon>
        <taxon>Chitinophagaceae</taxon>
        <taxon>Chitinophaga</taxon>
    </lineage>
</organism>
<evidence type="ECO:0000313" key="11">
    <source>
        <dbReference type="EMBL" id="WZN40171.1"/>
    </source>
</evidence>
<evidence type="ECO:0000256" key="7">
    <source>
        <dbReference type="ARBA" id="ARBA00023237"/>
    </source>
</evidence>
<dbReference type="PANTHER" id="PTHR30069:SF29">
    <property type="entry name" value="HEMOGLOBIN AND HEMOGLOBIN-HAPTOGLOBIN-BINDING PROTEIN 1-RELATED"/>
    <property type="match status" value="1"/>
</dbReference>
<dbReference type="PANTHER" id="PTHR30069">
    <property type="entry name" value="TONB-DEPENDENT OUTER MEMBRANE RECEPTOR"/>
    <property type="match status" value="1"/>
</dbReference>
<dbReference type="SUPFAM" id="SSF56935">
    <property type="entry name" value="Porins"/>
    <property type="match status" value="1"/>
</dbReference>
<dbReference type="Pfam" id="PF13715">
    <property type="entry name" value="CarbopepD_reg_2"/>
    <property type="match status" value="1"/>
</dbReference>
<dbReference type="Gene3D" id="2.170.130.10">
    <property type="entry name" value="TonB-dependent receptor, plug domain"/>
    <property type="match status" value="1"/>
</dbReference>
<evidence type="ECO:0000259" key="10">
    <source>
        <dbReference type="Pfam" id="PF07715"/>
    </source>
</evidence>
<keyword evidence="2 8" id="KW-0813">Transport</keyword>
<evidence type="ECO:0000256" key="9">
    <source>
        <dbReference type="SAM" id="SignalP"/>
    </source>
</evidence>
<dbReference type="PROSITE" id="PS52016">
    <property type="entry name" value="TONB_DEPENDENT_REC_3"/>
    <property type="match status" value="1"/>
</dbReference>
<name>A0ABZ2YKA3_9BACT</name>
<evidence type="ECO:0000313" key="12">
    <source>
        <dbReference type="Proteomes" id="UP001485459"/>
    </source>
</evidence>
<sequence length="1122" mass="123196">MKRSLLLIAVLLAVACQQVYAQAKKTVTGTVNDAKGGNLPGVTVSEKGTKNGGVTDMNGNFTIKVDPNATLVFSFVGYIKKEVSVANRTAVTVSLEEDNQALSEVVVTGFGQKKSTRKISYSIAEVKGEDLVRANNSNLLNALSGKVSGVFVNMGNAGPMSSSTIRIRGNATLSANSQPLVVIDGVILEPGVTGGDSWGNSQDFGNQYKNLNPEDYESVTVLKGSAASALYGSQAQNGVLLITTKKGRAQKGLGVRVSHTESFDKAYKTVATQNEFGAGINPTFGKDADGVDQVDAANYFWSFGPRFNGQKVKDIDGRMIDWTAKPNNLLDAFSTGKFVNTNVAVEGGSDRNTYRVSYNNLYNTYITPGTWLKRNNFAVRATQKVSNFINLDANVQYTVTNSKNPLAQGSGNNPVFALVYFNPRNYDTKYWMNNYLDSAGGVNRNDPYALNYLWFDREYTDMRQLEKTLLANLDVTANITPWLNLLLRANINDANTERETKNWGRGIGFTGGDGKYDVYQVARRNTRFQALLTADKQLNEDLELSVSAGGETQRFEPARFSRAYTNGGLKTPGLFFLGNSINAVGADAGIENPGRFSSSKRIDALYLYGDLTYKNMLTLNFSARNDWNSTLVYPKTGQGDYIYFYPGVGLSYIFTESLKGLDAMKWLSYGKLRASYAHTGQGVDPWQTSVGYYRFLGNYNWPEGAFGRYGFEGSTLGSLKIKPMTTKEWEFGTDVRFLNNRIGLDFTWYKKNTIDQLLPLPAPPESGVSSEFINAGNIQNQGIEVMLTLAPFRTKDFEWNATINYTRNRNKILELADGVASFPLEMAFGADMYSVARPGKDYGTIITGYSYAEYQAKNPDGSNKAHASNGKKLLRRNGSYARRSEVGQPDKELGSMMEKYLFGTTHTLRYKNWMLGFQIDGKIGGMMASATHQYGSTNGSLLSTLPGRSAAFGGVTRKTYDPATGAVTGTFDDGIIPDGVFPDGTTFKPLANPQGADVDVSGMTYAEAMKLGVVEPVSARIYYARLTQWSTGIREYSTFENSWVSLREVSVGYNLPQSLAAKMKVQNLRLSVTGRNLTYLYKTTKDDIFPEGGFLSNRNGTFAEYGGLPYVRSFGAKLDVAF</sequence>
<gene>
    <name evidence="11" type="ORF">WJU16_19570</name>
</gene>
<dbReference type="PROSITE" id="PS51257">
    <property type="entry name" value="PROKAR_LIPOPROTEIN"/>
    <property type="match status" value="1"/>
</dbReference>
<dbReference type="Proteomes" id="UP001485459">
    <property type="component" value="Chromosome"/>
</dbReference>
<feature type="domain" description="TonB-dependent receptor plug" evidence="10">
    <location>
        <begin position="117"/>
        <end position="239"/>
    </location>
</feature>
<dbReference type="EMBL" id="CP149822">
    <property type="protein sequence ID" value="WZN40171.1"/>
    <property type="molecule type" value="Genomic_DNA"/>
</dbReference>
<keyword evidence="6 8" id="KW-0472">Membrane</keyword>
<evidence type="ECO:0000256" key="1">
    <source>
        <dbReference type="ARBA" id="ARBA00004571"/>
    </source>
</evidence>
<dbReference type="Gene3D" id="2.60.40.1120">
    <property type="entry name" value="Carboxypeptidase-like, regulatory domain"/>
    <property type="match status" value="1"/>
</dbReference>
<dbReference type="InterPro" id="IPR012910">
    <property type="entry name" value="Plug_dom"/>
</dbReference>
<dbReference type="RefSeq" id="WP_341835102.1">
    <property type="nucleotide sequence ID" value="NZ_CP149822.1"/>
</dbReference>
<dbReference type="Gene3D" id="2.40.170.20">
    <property type="entry name" value="TonB-dependent receptor, beta-barrel domain"/>
    <property type="match status" value="1"/>
</dbReference>
<evidence type="ECO:0000256" key="8">
    <source>
        <dbReference type="PROSITE-ProRule" id="PRU01360"/>
    </source>
</evidence>
<dbReference type="InterPro" id="IPR023996">
    <property type="entry name" value="TonB-dep_OMP_SusC/RagA"/>
</dbReference>
<dbReference type="InterPro" id="IPR037066">
    <property type="entry name" value="Plug_dom_sf"/>
</dbReference>
<evidence type="ECO:0000256" key="2">
    <source>
        <dbReference type="ARBA" id="ARBA00022448"/>
    </source>
</evidence>
<protein>
    <submittedName>
        <fullName evidence="11">SusC/RagA family TonB-linked outer membrane protein</fullName>
    </submittedName>
</protein>
<feature type="chain" id="PRO_5045742343" evidence="9">
    <location>
        <begin position="22"/>
        <end position="1122"/>
    </location>
</feature>
<comment type="similarity">
    <text evidence="8">Belongs to the TonB-dependent receptor family.</text>
</comment>
<keyword evidence="4 8" id="KW-0812">Transmembrane</keyword>
<accession>A0ABZ2YKA3</accession>
<comment type="subcellular location">
    <subcellularLocation>
        <location evidence="1 8">Cell outer membrane</location>
        <topology evidence="1 8">Multi-pass membrane protein</topology>
    </subcellularLocation>
</comment>
<evidence type="ECO:0000256" key="6">
    <source>
        <dbReference type="ARBA" id="ARBA00023136"/>
    </source>
</evidence>
<feature type="signal peptide" evidence="9">
    <location>
        <begin position="1"/>
        <end position="21"/>
    </location>
</feature>
<keyword evidence="5 9" id="KW-0732">Signal</keyword>
<reference evidence="12" key="1">
    <citation type="submission" date="2024-03" db="EMBL/GenBank/DDBJ databases">
        <title>Chitinophaga horti sp. nov., isolated from garden soil.</title>
        <authorList>
            <person name="Lee D.S."/>
            <person name="Han D.M."/>
            <person name="Baek J.H."/>
            <person name="Choi D.G."/>
            <person name="Jeon J.H."/>
            <person name="Jeon C.O."/>
        </authorList>
    </citation>
    <scope>NUCLEOTIDE SEQUENCE [LARGE SCALE GENOMIC DNA]</scope>
    <source>
        <strain evidence="12">GPA1</strain>
    </source>
</reference>
<dbReference type="NCBIfam" id="TIGR04056">
    <property type="entry name" value="OMP_RagA_SusC"/>
    <property type="match status" value="1"/>
</dbReference>
<dbReference type="SUPFAM" id="SSF49464">
    <property type="entry name" value="Carboxypeptidase regulatory domain-like"/>
    <property type="match status" value="1"/>
</dbReference>
<evidence type="ECO:0000256" key="3">
    <source>
        <dbReference type="ARBA" id="ARBA00022452"/>
    </source>
</evidence>
<dbReference type="InterPro" id="IPR036942">
    <property type="entry name" value="Beta-barrel_TonB_sf"/>
</dbReference>
<proteinExistence type="inferred from homology"/>
<evidence type="ECO:0000256" key="4">
    <source>
        <dbReference type="ARBA" id="ARBA00022692"/>
    </source>
</evidence>
<keyword evidence="12" id="KW-1185">Reference proteome</keyword>
<keyword evidence="7 8" id="KW-0998">Cell outer membrane</keyword>
<evidence type="ECO:0000256" key="5">
    <source>
        <dbReference type="ARBA" id="ARBA00022729"/>
    </source>
</evidence>
<dbReference type="InterPro" id="IPR039426">
    <property type="entry name" value="TonB-dep_rcpt-like"/>
</dbReference>
<keyword evidence="3 8" id="KW-1134">Transmembrane beta strand</keyword>